<dbReference type="InterPro" id="IPR036397">
    <property type="entry name" value="RNaseH_sf"/>
</dbReference>
<sequence>MKNDYKMTTDLGILEEYLGTATAIAFDFETAANPLWAHEKEAALDAHKAHIVGISLAVAEHSGIYVPLRHVSGTNAAPLEVMAWLRQRVFENPAVTKIVHNLSFEARFLLAQGITLVPPVYDTIAGAQLMLKDEQHFRGLRDAGLKGLAYEWCSLWLPSYGETVGTGSFRDLDPADDATIAYACGDADLALRCYRIENAWFAQNIPAHEALVRTIESPVALFTALMEHRGVLVDREGLQAAADAGGAQLQSCRQRLENSGSRPVRVGENAATNDVKAYLFNDLALPVLKATETGKPSVDGEAISLLLAHCREDHPEHLDFLGGIRDYRGLAKLIKTYILGLQQRINPVTLAIHTRFFPLGAETGRFSSQNPNCQNLPAGASHGVNVRDFFTARPGCTLVSVDYSQIELRVGAWFTGDPNMLGVFVDGGDIHALTTAAVYGITLSEARDKSHPDYKERRAVAKNINFGIFYGLYPRGLKRILAQKAGIDRSEAQCAAMIAAIHQAYPKLAAWQDEVKWNARYRETVDTALGRRRSLYGINGPDENTRAHFERAALNHPIQGTAADILKLAMVRLYAGLAERPYIHPLLTVHDEIVFEVATERLAEAVAWIRGVMEAPPFAGFDVPLVAEAAVGPTYGSLQPWVDEA</sequence>
<dbReference type="Pfam" id="PF01612">
    <property type="entry name" value="DNA_pol_A_exo1"/>
    <property type="match status" value="1"/>
</dbReference>
<evidence type="ECO:0000256" key="2">
    <source>
        <dbReference type="ARBA" id="ARBA00012417"/>
    </source>
</evidence>
<keyword evidence="8" id="KW-1185">Reference proteome</keyword>
<dbReference type="Proteomes" id="UP000603234">
    <property type="component" value="Unassembled WGS sequence"/>
</dbReference>
<organism evidence="7 8">
    <name type="scientific">Acetobacterium fimetarium</name>
    <dbReference type="NCBI Taxonomy" id="52691"/>
    <lineage>
        <taxon>Bacteria</taxon>
        <taxon>Bacillati</taxon>
        <taxon>Bacillota</taxon>
        <taxon>Clostridia</taxon>
        <taxon>Eubacteriales</taxon>
        <taxon>Eubacteriaceae</taxon>
        <taxon>Acetobacterium</taxon>
    </lineage>
</organism>
<dbReference type="InterPro" id="IPR043502">
    <property type="entry name" value="DNA/RNA_pol_sf"/>
</dbReference>
<dbReference type="Gene3D" id="3.30.70.370">
    <property type="match status" value="1"/>
</dbReference>
<dbReference type="PRINTS" id="PR00868">
    <property type="entry name" value="DNAPOLI"/>
</dbReference>
<dbReference type="RefSeq" id="WP_186840894.1">
    <property type="nucleotide sequence ID" value="NZ_WJBC01000001.1"/>
</dbReference>
<keyword evidence="7" id="KW-0269">Exonuclease</keyword>
<name>A0ABR6WQU8_9FIRM</name>
<comment type="caution">
    <text evidence="7">The sequence shown here is derived from an EMBL/GenBank/DDBJ whole genome shotgun (WGS) entry which is preliminary data.</text>
</comment>
<dbReference type="InterPro" id="IPR002562">
    <property type="entry name" value="3'-5'_exonuclease_dom"/>
</dbReference>
<dbReference type="InterPro" id="IPR012337">
    <property type="entry name" value="RNaseH-like_sf"/>
</dbReference>
<dbReference type="InterPro" id="IPR002298">
    <property type="entry name" value="DNA_polymerase_A"/>
</dbReference>
<keyword evidence="4" id="KW-0235">DNA replication</keyword>
<reference evidence="7 8" key="1">
    <citation type="journal article" date="2020" name="mSystems">
        <title>Defining Genomic and Predicted Metabolic Features of the Acetobacterium Genus.</title>
        <authorList>
            <person name="Ross D.E."/>
            <person name="Marshall C.W."/>
            <person name="Gulliver D."/>
            <person name="May H.D."/>
            <person name="Norman R.S."/>
        </authorList>
    </citation>
    <scope>NUCLEOTIDE SEQUENCE [LARGE SCALE GENOMIC DNA]</scope>
    <source>
        <strain evidence="7 8">DSM 8238</strain>
    </source>
</reference>
<evidence type="ECO:0000256" key="5">
    <source>
        <dbReference type="ARBA" id="ARBA00049244"/>
    </source>
</evidence>
<dbReference type="PANTHER" id="PTHR10133:SF27">
    <property type="entry name" value="DNA POLYMERASE NU"/>
    <property type="match status" value="1"/>
</dbReference>
<comment type="catalytic activity">
    <reaction evidence="5">
        <text>DNA(n) + a 2'-deoxyribonucleoside 5'-triphosphate = DNA(n+1) + diphosphate</text>
        <dbReference type="Rhea" id="RHEA:22508"/>
        <dbReference type="Rhea" id="RHEA-COMP:17339"/>
        <dbReference type="Rhea" id="RHEA-COMP:17340"/>
        <dbReference type="ChEBI" id="CHEBI:33019"/>
        <dbReference type="ChEBI" id="CHEBI:61560"/>
        <dbReference type="ChEBI" id="CHEBI:173112"/>
        <dbReference type="EC" id="2.7.7.7"/>
    </reaction>
</comment>
<dbReference type="Gene3D" id="1.10.150.20">
    <property type="entry name" value="5' to 3' exonuclease, C-terminal subdomain"/>
    <property type="match status" value="1"/>
</dbReference>
<dbReference type="SUPFAM" id="SSF53098">
    <property type="entry name" value="Ribonuclease H-like"/>
    <property type="match status" value="1"/>
</dbReference>
<evidence type="ECO:0000256" key="1">
    <source>
        <dbReference type="ARBA" id="ARBA00007705"/>
    </source>
</evidence>
<dbReference type="GO" id="GO:0004527">
    <property type="term" value="F:exonuclease activity"/>
    <property type="evidence" value="ECO:0007669"/>
    <property type="project" value="UniProtKB-KW"/>
</dbReference>
<dbReference type="SMART" id="SM00482">
    <property type="entry name" value="POLAc"/>
    <property type="match status" value="1"/>
</dbReference>
<evidence type="ECO:0000256" key="3">
    <source>
        <dbReference type="ARBA" id="ARBA00020311"/>
    </source>
</evidence>
<evidence type="ECO:0000313" key="8">
    <source>
        <dbReference type="Proteomes" id="UP000603234"/>
    </source>
</evidence>
<evidence type="ECO:0000259" key="6">
    <source>
        <dbReference type="SMART" id="SM00482"/>
    </source>
</evidence>
<dbReference type="Gene3D" id="1.20.1060.10">
    <property type="entry name" value="Taq DNA Polymerase, Chain T, domain 4"/>
    <property type="match status" value="1"/>
</dbReference>
<comment type="similarity">
    <text evidence="1">Belongs to the DNA polymerase type-A family.</text>
</comment>
<evidence type="ECO:0000256" key="4">
    <source>
        <dbReference type="ARBA" id="ARBA00022705"/>
    </source>
</evidence>
<dbReference type="SUPFAM" id="SSF56672">
    <property type="entry name" value="DNA/RNA polymerases"/>
    <property type="match status" value="1"/>
</dbReference>
<proteinExistence type="inferred from homology"/>
<keyword evidence="7" id="KW-0540">Nuclease</keyword>
<evidence type="ECO:0000313" key="7">
    <source>
        <dbReference type="EMBL" id="MBC3802974.1"/>
    </source>
</evidence>
<feature type="domain" description="DNA-directed DNA polymerase family A palm" evidence="6">
    <location>
        <begin position="383"/>
        <end position="601"/>
    </location>
</feature>
<accession>A0ABR6WQU8</accession>
<gene>
    <name evidence="7" type="ORF">GH808_00765</name>
</gene>
<dbReference type="CDD" id="cd06139">
    <property type="entry name" value="DNA_polA_I_Ecoli_like_exo"/>
    <property type="match status" value="1"/>
</dbReference>
<dbReference type="Pfam" id="PF00476">
    <property type="entry name" value="DNA_pol_A"/>
    <property type="match status" value="1"/>
</dbReference>
<dbReference type="EMBL" id="WJBC01000001">
    <property type="protein sequence ID" value="MBC3802974.1"/>
    <property type="molecule type" value="Genomic_DNA"/>
</dbReference>
<dbReference type="PANTHER" id="PTHR10133">
    <property type="entry name" value="DNA POLYMERASE I"/>
    <property type="match status" value="1"/>
</dbReference>
<dbReference type="EC" id="2.7.7.7" evidence="2"/>
<dbReference type="Gene3D" id="3.30.420.10">
    <property type="entry name" value="Ribonuclease H-like superfamily/Ribonuclease H"/>
    <property type="match status" value="1"/>
</dbReference>
<keyword evidence="7" id="KW-0378">Hydrolase</keyword>
<dbReference type="InterPro" id="IPR001098">
    <property type="entry name" value="DNA-dir_DNA_pol_A_palm_dom"/>
</dbReference>
<protein>
    <recommendedName>
        <fullName evidence="3">DNA polymerase I</fullName>
        <ecNumber evidence="2">2.7.7.7</ecNumber>
    </recommendedName>
</protein>